<evidence type="ECO:0000256" key="1">
    <source>
        <dbReference type="SAM" id="MobiDB-lite"/>
    </source>
</evidence>
<feature type="region of interest" description="Disordered" evidence="1">
    <location>
        <begin position="159"/>
        <end position="213"/>
    </location>
</feature>
<evidence type="ECO:0000313" key="2">
    <source>
        <dbReference type="EMBL" id="TFE87124.1"/>
    </source>
</evidence>
<dbReference type="AlphaFoldDB" id="A0A4Y8Q087"/>
<evidence type="ECO:0008006" key="4">
    <source>
        <dbReference type="Google" id="ProtNLM"/>
    </source>
</evidence>
<comment type="caution">
    <text evidence="2">The sequence shown here is derived from an EMBL/GenBank/DDBJ whole genome shotgun (WGS) entry which is preliminary data.</text>
</comment>
<dbReference type="EMBL" id="MYFO01000015">
    <property type="protein sequence ID" value="TFE87124.1"/>
    <property type="molecule type" value="Genomic_DNA"/>
</dbReference>
<keyword evidence="3" id="KW-1185">Reference proteome</keyword>
<reference evidence="2 3" key="1">
    <citation type="submission" date="2017-03" db="EMBL/GenBank/DDBJ databases">
        <title>Isolation of Levoglucosan Utilizing Bacteria.</title>
        <authorList>
            <person name="Arya A.S."/>
        </authorList>
    </citation>
    <scope>NUCLEOTIDE SEQUENCE [LARGE SCALE GENOMIC DNA]</scope>
    <source>
        <strain evidence="2 3">MEC069</strain>
    </source>
</reference>
<gene>
    <name evidence="2" type="ORF">B5M42_13290</name>
</gene>
<protein>
    <recommendedName>
        <fullName evidence="4">DUF2642 domain-containing protein</fullName>
    </recommendedName>
</protein>
<dbReference type="Proteomes" id="UP000298246">
    <property type="component" value="Unassembled WGS sequence"/>
</dbReference>
<evidence type="ECO:0000313" key="3">
    <source>
        <dbReference type="Proteomes" id="UP000298246"/>
    </source>
</evidence>
<sequence>MAFMGYPSSLGQFDCFRGKMVRIHLDNAEVVEGHLYFVASDYLVVLNHHGIVYVPTVHIQSITVIVRRTSGHASRGSRGMGSQGGGIGSQGRRPIPLAPCFHDLLVLLRGRQVHIHRGGTAYVNGVITEVTPTTVVVHTNGSHVDIPIAEIRSVTLPWHSGSGGHRTSGHRHSGKECPRKSNSCHHRTTGSRRSGTLNAAKPSGGWDPFPRRR</sequence>
<organism evidence="2 3">
    <name type="scientific">Paenibacillus athensensis</name>
    <dbReference type="NCBI Taxonomy" id="1967502"/>
    <lineage>
        <taxon>Bacteria</taxon>
        <taxon>Bacillati</taxon>
        <taxon>Bacillota</taxon>
        <taxon>Bacilli</taxon>
        <taxon>Bacillales</taxon>
        <taxon>Paenibacillaceae</taxon>
        <taxon>Paenibacillus</taxon>
    </lineage>
</organism>
<name>A0A4Y8Q087_9BACL</name>
<accession>A0A4Y8Q087</accession>
<proteinExistence type="predicted"/>